<evidence type="ECO:0000313" key="3">
    <source>
        <dbReference type="EMBL" id="RFC63388.1"/>
    </source>
</evidence>
<protein>
    <recommendedName>
        <fullName evidence="2">TadE-like domain-containing protein</fullName>
    </recommendedName>
</protein>
<keyword evidence="1" id="KW-1133">Transmembrane helix</keyword>
<evidence type="ECO:0000313" key="4">
    <source>
        <dbReference type="Proteomes" id="UP000264310"/>
    </source>
</evidence>
<gene>
    <name evidence="3" type="ORF">DYI37_10105</name>
</gene>
<keyword evidence="1" id="KW-0472">Membrane</keyword>
<dbReference type="InterPro" id="IPR012495">
    <property type="entry name" value="TadE-like_dom"/>
</dbReference>
<feature type="transmembrane region" description="Helical" evidence="1">
    <location>
        <begin position="34"/>
        <end position="60"/>
    </location>
</feature>
<dbReference type="AlphaFoldDB" id="A0A371X2D6"/>
<dbReference type="Pfam" id="PF07811">
    <property type="entry name" value="TadE"/>
    <property type="match status" value="1"/>
</dbReference>
<keyword evidence="4" id="KW-1185">Reference proteome</keyword>
<keyword evidence="1" id="KW-0812">Transmembrane</keyword>
<comment type="caution">
    <text evidence="3">The sequence shown here is derived from an EMBL/GenBank/DDBJ whole genome shotgun (WGS) entry which is preliminary data.</text>
</comment>
<sequence length="177" mass="19991">MSQTKETVPTRTWARGPLKRLRDDRRGVVAVENAFLLLPFLVLLFAILETGITLAASVVLENGVHRVGRKILTGEFAGPGGQPSREQFQQLVCDEIPVLLKCENLKIDLRTFSTYDQIALNYDPKDLRYEMGSGDEITVLRVFYEWEWIVSLLHSIPEDGEQANILSAVAAFRNEPF</sequence>
<dbReference type="OrthoDB" id="7990385at2"/>
<dbReference type="RefSeq" id="WP_116683119.1">
    <property type="nucleotide sequence ID" value="NZ_QURL01000004.1"/>
</dbReference>
<dbReference type="EMBL" id="QURL01000004">
    <property type="protein sequence ID" value="RFC63388.1"/>
    <property type="molecule type" value="Genomic_DNA"/>
</dbReference>
<organism evidence="3 4">
    <name type="scientific">Fulvimarina endophytica</name>
    <dbReference type="NCBI Taxonomy" id="2293836"/>
    <lineage>
        <taxon>Bacteria</taxon>
        <taxon>Pseudomonadati</taxon>
        <taxon>Pseudomonadota</taxon>
        <taxon>Alphaproteobacteria</taxon>
        <taxon>Hyphomicrobiales</taxon>
        <taxon>Aurantimonadaceae</taxon>
        <taxon>Fulvimarina</taxon>
    </lineage>
</organism>
<accession>A0A371X2D6</accession>
<evidence type="ECO:0000256" key="1">
    <source>
        <dbReference type="SAM" id="Phobius"/>
    </source>
</evidence>
<proteinExistence type="predicted"/>
<name>A0A371X2D6_9HYPH</name>
<dbReference type="Proteomes" id="UP000264310">
    <property type="component" value="Unassembled WGS sequence"/>
</dbReference>
<feature type="domain" description="TadE-like" evidence="2">
    <location>
        <begin position="27"/>
        <end position="69"/>
    </location>
</feature>
<reference evidence="3 4" key="1">
    <citation type="submission" date="2018-08" db="EMBL/GenBank/DDBJ databases">
        <title>Fulvimarina sp. 85, whole genome shotgun sequence.</title>
        <authorList>
            <person name="Tuo L."/>
        </authorList>
    </citation>
    <scope>NUCLEOTIDE SEQUENCE [LARGE SCALE GENOMIC DNA]</scope>
    <source>
        <strain evidence="3 4">85</strain>
    </source>
</reference>
<evidence type="ECO:0000259" key="2">
    <source>
        <dbReference type="Pfam" id="PF07811"/>
    </source>
</evidence>